<dbReference type="InterPro" id="IPR036312">
    <property type="entry name" value="Bifun_inhib/LTP/seed_sf"/>
</dbReference>
<dbReference type="GO" id="GO:0008289">
    <property type="term" value="F:lipid binding"/>
    <property type="evidence" value="ECO:0007669"/>
    <property type="project" value="UniProtKB-KW"/>
</dbReference>
<comment type="caution">
    <text evidence="4">The sequence shown here is derived from an EMBL/GenBank/DDBJ whole genome shotgun (WGS) entry which is preliminary data.</text>
</comment>
<dbReference type="InterPro" id="IPR000528">
    <property type="entry name" value="Plant_nsLTP"/>
</dbReference>
<reference evidence="4" key="1">
    <citation type="journal article" date="2022" name="Front. Genet.">
        <title>Chromosome-Scale Assembly of the Dendrobium nobile Genome Provides Insights Into the Molecular Mechanism of the Biosynthesis of the Medicinal Active Ingredient of Dendrobium.</title>
        <authorList>
            <person name="Xu Q."/>
            <person name="Niu S.-C."/>
            <person name="Li K.-L."/>
            <person name="Zheng P.-J."/>
            <person name="Zhang X.-J."/>
            <person name="Jia Y."/>
            <person name="Liu Y."/>
            <person name="Niu Y.-X."/>
            <person name="Yu L.-H."/>
            <person name="Chen D.-F."/>
            <person name="Zhang G.-Q."/>
        </authorList>
    </citation>
    <scope>NUCLEOTIDE SEQUENCE</scope>
    <source>
        <tissue evidence="4">Leaf</tissue>
    </source>
</reference>
<organism evidence="4 5">
    <name type="scientific">Dendrobium nobile</name>
    <name type="common">Orchid</name>
    <dbReference type="NCBI Taxonomy" id="94219"/>
    <lineage>
        <taxon>Eukaryota</taxon>
        <taxon>Viridiplantae</taxon>
        <taxon>Streptophyta</taxon>
        <taxon>Embryophyta</taxon>
        <taxon>Tracheophyta</taxon>
        <taxon>Spermatophyta</taxon>
        <taxon>Magnoliopsida</taxon>
        <taxon>Liliopsida</taxon>
        <taxon>Asparagales</taxon>
        <taxon>Orchidaceae</taxon>
        <taxon>Epidendroideae</taxon>
        <taxon>Malaxideae</taxon>
        <taxon>Dendrobiinae</taxon>
        <taxon>Dendrobium</taxon>
    </lineage>
</organism>
<feature type="domain" description="Bifunctional inhibitor/plant lipid transfer protein/seed storage helical" evidence="3">
    <location>
        <begin position="26"/>
        <end position="111"/>
    </location>
</feature>
<dbReference type="InterPro" id="IPR016140">
    <property type="entry name" value="Bifunc_inhib/LTP/seed_store"/>
</dbReference>
<evidence type="ECO:0000256" key="1">
    <source>
        <dbReference type="RuleBase" id="RU000628"/>
    </source>
</evidence>
<comment type="similarity">
    <text evidence="1">Belongs to the plant LTP family.</text>
</comment>
<dbReference type="EMBL" id="JAGYWB010000019">
    <property type="protein sequence ID" value="KAI0487990.1"/>
    <property type="molecule type" value="Genomic_DNA"/>
</dbReference>
<keyword evidence="1" id="KW-0813">Transport</keyword>
<evidence type="ECO:0000259" key="3">
    <source>
        <dbReference type="SMART" id="SM00499"/>
    </source>
</evidence>
<dbReference type="Pfam" id="PF00234">
    <property type="entry name" value="Tryp_alpha_amyl"/>
    <property type="match status" value="1"/>
</dbReference>
<evidence type="ECO:0000256" key="2">
    <source>
        <dbReference type="SAM" id="SignalP"/>
    </source>
</evidence>
<accession>A0A8T3A1R1</accession>
<protein>
    <recommendedName>
        <fullName evidence="1">Non-specific lipid-transfer protein</fullName>
    </recommendedName>
</protein>
<name>A0A8T3A1R1_DENNO</name>
<evidence type="ECO:0000313" key="5">
    <source>
        <dbReference type="Proteomes" id="UP000829196"/>
    </source>
</evidence>
<dbReference type="AlphaFoldDB" id="A0A8T3A1R1"/>
<dbReference type="GO" id="GO:0006869">
    <property type="term" value="P:lipid transport"/>
    <property type="evidence" value="ECO:0007669"/>
    <property type="project" value="InterPro"/>
</dbReference>
<evidence type="ECO:0000313" key="4">
    <source>
        <dbReference type="EMBL" id="KAI0487990.1"/>
    </source>
</evidence>
<dbReference type="SMR" id="A0A8T3A1R1"/>
<keyword evidence="2" id="KW-0732">Signal</keyword>
<dbReference type="PRINTS" id="PR00382">
    <property type="entry name" value="LIPIDTRNSFER"/>
</dbReference>
<dbReference type="SUPFAM" id="SSF47699">
    <property type="entry name" value="Bifunctional inhibitor/lipid-transfer protein/seed storage 2S albumin"/>
    <property type="match status" value="1"/>
</dbReference>
<dbReference type="Gene3D" id="1.10.110.10">
    <property type="entry name" value="Plant lipid-transfer and hydrophobic proteins"/>
    <property type="match status" value="1"/>
</dbReference>
<dbReference type="OrthoDB" id="1862539at2759"/>
<dbReference type="SMART" id="SM00499">
    <property type="entry name" value="AAI"/>
    <property type="match status" value="1"/>
</dbReference>
<dbReference type="Proteomes" id="UP000829196">
    <property type="component" value="Unassembled WGS sequence"/>
</dbReference>
<dbReference type="CDD" id="cd01960">
    <property type="entry name" value="nsLTP1"/>
    <property type="match status" value="1"/>
</dbReference>
<comment type="function">
    <text evidence="1">Plant non-specific lipid-transfer proteins transfer phospholipids as well as galactolipids across membranes. May play a role in wax or cutin deposition in the cell walls of expanding epidermal cells and certain secretory tissues.</text>
</comment>
<feature type="chain" id="PRO_5035783255" description="Non-specific lipid-transfer protein" evidence="2">
    <location>
        <begin position="21"/>
        <end position="113"/>
    </location>
</feature>
<gene>
    <name evidence="4" type="ORF">KFK09_027813</name>
</gene>
<keyword evidence="1" id="KW-0446">Lipid-binding</keyword>
<keyword evidence="5" id="KW-1185">Reference proteome</keyword>
<dbReference type="PANTHER" id="PTHR33076">
    <property type="entry name" value="NON-SPECIFIC LIPID-TRANSFER PROTEIN 2-RELATED"/>
    <property type="match status" value="1"/>
</dbReference>
<proteinExistence type="inferred from homology"/>
<sequence length="113" mass="12033">MARYLVLFLLFSAAWESVSARRAPSCRDVAQMISPCMAYLEGRAMVPYGPCCGGMAALNRTALTGPDRATVCGCLKGIAPRLPLINLTRAADLPRACGVSLNVIISPSDDCNR</sequence>
<feature type="signal peptide" evidence="2">
    <location>
        <begin position="1"/>
        <end position="20"/>
    </location>
</feature>